<evidence type="ECO:0000259" key="8">
    <source>
        <dbReference type="PROSITE" id="PS50109"/>
    </source>
</evidence>
<evidence type="ECO:0000256" key="5">
    <source>
        <dbReference type="ARBA" id="ARBA00022777"/>
    </source>
</evidence>
<dbReference type="CDD" id="cd00075">
    <property type="entry name" value="HATPase"/>
    <property type="match status" value="1"/>
</dbReference>
<keyword evidence="6" id="KW-0902">Two-component regulatory system</keyword>
<keyword evidence="5 9" id="KW-0418">Kinase</keyword>
<dbReference type="RefSeq" id="WP_301640260.1">
    <property type="nucleotide sequence ID" value="NZ_JAUEII010000025.1"/>
</dbReference>
<dbReference type="InterPro" id="IPR004358">
    <property type="entry name" value="Sig_transdc_His_kin-like_C"/>
</dbReference>
<feature type="transmembrane region" description="Helical" evidence="7">
    <location>
        <begin position="184"/>
        <end position="204"/>
    </location>
</feature>
<evidence type="ECO:0000256" key="1">
    <source>
        <dbReference type="ARBA" id="ARBA00000085"/>
    </source>
</evidence>
<keyword evidence="7" id="KW-0812">Transmembrane</keyword>
<evidence type="ECO:0000256" key="6">
    <source>
        <dbReference type="ARBA" id="ARBA00023012"/>
    </source>
</evidence>
<comment type="caution">
    <text evidence="9">The sequence shown here is derived from an EMBL/GenBank/DDBJ whole genome shotgun (WGS) entry which is preliminary data.</text>
</comment>
<dbReference type="InterPro" id="IPR003661">
    <property type="entry name" value="HisK_dim/P_dom"/>
</dbReference>
<dbReference type="PANTHER" id="PTHR43711">
    <property type="entry name" value="TWO-COMPONENT HISTIDINE KINASE"/>
    <property type="match status" value="1"/>
</dbReference>
<dbReference type="Pfam" id="PF02518">
    <property type="entry name" value="HATPase_c"/>
    <property type="match status" value="1"/>
</dbReference>
<keyword evidence="3" id="KW-0597">Phosphoprotein</keyword>
<dbReference type="InterPro" id="IPR050736">
    <property type="entry name" value="Sensor_HK_Regulatory"/>
</dbReference>
<evidence type="ECO:0000256" key="4">
    <source>
        <dbReference type="ARBA" id="ARBA00022679"/>
    </source>
</evidence>
<dbReference type="InterPro" id="IPR003594">
    <property type="entry name" value="HATPase_dom"/>
</dbReference>
<dbReference type="InterPro" id="IPR005467">
    <property type="entry name" value="His_kinase_dom"/>
</dbReference>
<evidence type="ECO:0000256" key="7">
    <source>
        <dbReference type="SAM" id="Phobius"/>
    </source>
</evidence>
<keyword evidence="4" id="KW-0808">Transferase</keyword>
<reference evidence="9" key="2">
    <citation type="submission" date="2024-05" db="EMBL/GenBank/DDBJ databases">
        <title>Identification and characterization of horizontal gene transfer across gut microbiota members of farm animals based on homology search.</title>
        <authorList>
            <person name="Schwarzerova J."/>
            <person name="Nykrynova M."/>
            <person name="Jureckova K."/>
            <person name="Cejkova D."/>
            <person name="Rychlik I."/>
        </authorList>
    </citation>
    <scope>NUCLEOTIDE SEQUENCE</scope>
    <source>
        <strain evidence="9">84_SSukc20</strain>
    </source>
</reference>
<dbReference type="SUPFAM" id="SSF47384">
    <property type="entry name" value="Homodimeric domain of signal transducing histidine kinase"/>
    <property type="match status" value="1"/>
</dbReference>
<dbReference type="SMART" id="SM00388">
    <property type="entry name" value="HisKA"/>
    <property type="match status" value="1"/>
</dbReference>
<accession>A0ABT7X7G6</accession>
<dbReference type="EC" id="2.7.13.3" evidence="2"/>
<dbReference type="InterPro" id="IPR036097">
    <property type="entry name" value="HisK_dim/P_sf"/>
</dbReference>
<organism evidence="9 10">
    <name type="scientific">Bacteroides gallinaceum</name>
    <dbReference type="NCBI Taxonomy" id="1462571"/>
    <lineage>
        <taxon>Bacteria</taxon>
        <taxon>Pseudomonadati</taxon>
        <taxon>Bacteroidota</taxon>
        <taxon>Bacteroidia</taxon>
        <taxon>Bacteroidales</taxon>
        <taxon>Bacteroidaceae</taxon>
        <taxon>Bacteroides</taxon>
    </lineage>
</organism>
<dbReference type="PANTHER" id="PTHR43711:SF26">
    <property type="entry name" value="SENSOR HISTIDINE KINASE RCSC"/>
    <property type="match status" value="1"/>
</dbReference>
<keyword evidence="7" id="KW-1133">Transmembrane helix</keyword>
<gene>
    <name evidence="9" type="ORF">QVO10_11390</name>
</gene>
<evidence type="ECO:0000313" key="10">
    <source>
        <dbReference type="Proteomes" id="UP001167871"/>
    </source>
</evidence>
<keyword evidence="10" id="KW-1185">Reference proteome</keyword>
<keyword evidence="7" id="KW-0472">Membrane</keyword>
<evidence type="ECO:0000313" key="9">
    <source>
        <dbReference type="EMBL" id="MDN0049980.1"/>
    </source>
</evidence>
<feature type="domain" description="Histidine kinase" evidence="8">
    <location>
        <begin position="223"/>
        <end position="441"/>
    </location>
</feature>
<evidence type="ECO:0000256" key="2">
    <source>
        <dbReference type="ARBA" id="ARBA00012438"/>
    </source>
</evidence>
<dbReference type="EMBL" id="JAUEII010000025">
    <property type="protein sequence ID" value="MDN0049980.1"/>
    <property type="molecule type" value="Genomic_DNA"/>
</dbReference>
<dbReference type="Gene3D" id="1.10.287.130">
    <property type="match status" value="1"/>
</dbReference>
<proteinExistence type="predicted"/>
<dbReference type="SUPFAM" id="SSF55874">
    <property type="entry name" value="ATPase domain of HSP90 chaperone/DNA topoisomerase II/histidine kinase"/>
    <property type="match status" value="1"/>
</dbReference>
<feature type="transmembrane region" description="Helical" evidence="7">
    <location>
        <begin position="21"/>
        <end position="41"/>
    </location>
</feature>
<evidence type="ECO:0000256" key="3">
    <source>
        <dbReference type="ARBA" id="ARBA00022553"/>
    </source>
</evidence>
<dbReference type="InterPro" id="IPR036890">
    <property type="entry name" value="HATPase_C_sf"/>
</dbReference>
<dbReference type="Gene3D" id="3.30.565.10">
    <property type="entry name" value="Histidine kinase-like ATPase, C-terminal domain"/>
    <property type="match status" value="1"/>
</dbReference>
<sequence length="441" mass="50210">MDKKKIKEFFADKKNRRFAGLSALTFLGLIGALALQAVWLYNTYSLIKNNVFTECNKILEVSLNKETSIIAKQLPEGTRIIGGANTDTIPQATYLYEGISQLGYQLSLHRIDSIAGRLLAQKDIDCKYSIKIVNTKDTETSIKIFPKAFITIYSAIIPIKTDLSQGIQLVLYNPLASILNRMNILLVSTLIILSFIISCIIYQIRIIARMNKIFQIREDFTYAMIHDMKTPLSSIFTALYFLHSGRLDNKPETKEKYYTIAENEVDHLLTLTNRVLTLSKLESHKLEMNREDVQLEPIVENLTVKFTAKAQKPVRFTVDLKAPMVYADKEYLEEVLSNLMDNAIKYSKPEGVDIRIRSELNEKYTVVKVHDNGLGISEADQRTIFNKYERAAAGRKKNKNRPSGFGLGLNFVQQVMHAHEGKVFVTSIEGEFTEFALLFPR</sequence>
<dbReference type="SMART" id="SM00387">
    <property type="entry name" value="HATPase_c"/>
    <property type="match status" value="1"/>
</dbReference>
<protein>
    <recommendedName>
        <fullName evidence="2">histidine kinase</fullName>
        <ecNumber evidence="2">2.7.13.3</ecNumber>
    </recommendedName>
</protein>
<dbReference type="Pfam" id="PF00512">
    <property type="entry name" value="HisKA"/>
    <property type="match status" value="1"/>
</dbReference>
<reference evidence="9" key="1">
    <citation type="submission" date="2023-06" db="EMBL/GenBank/DDBJ databases">
        <authorList>
            <person name="Zeman M."/>
            <person name="Kubasova T."/>
            <person name="Jahodarova E."/>
            <person name="Nykrynova M."/>
            <person name="Rychlik I."/>
        </authorList>
    </citation>
    <scope>NUCLEOTIDE SEQUENCE</scope>
    <source>
        <strain evidence="9">84_SSukc20</strain>
    </source>
</reference>
<dbReference type="GO" id="GO:0016301">
    <property type="term" value="F:kinase activity"/>
    <property type="evidence" value="ECO:0007669"/>
    <property type="project" value="UniProtKB-KW"/>
</dbReference>
<name>A0ABT7X7G6_9BACE</name>
<comment type="catalytic activity">
    <reaction evidence="1">
        <text>ATP + protein L-histidine = ADP + protein N-phospho-L-histidine.</text>
        <dbReference type="EC" id="2.7.13.3"/>
    </reaction>
</comment>
<dbReference type="CDD" id="cd00082">
    <property type="entry name" value="HisKA"/>
    <property type="match status" value="1"/>
</dbReference>
<dbReference type="PROSITE" id="PS50109">
    <property type="entry name" value="HIS_KIN"/>
    <property type="match status" value="1"/>
</dbReference>
<dbReference type="Proteomes" id="UP001167871">
    <property type="component" value="Unassembled WGS sequence"/>
</dbReference>
<dbReference type="PRINTS" id="PR00344">
    <property type="entry name" value="BCTRLSENSOR"/>
</dbReference>